<feature type="non-terminal residue" evidence="2">
    <location>
        <position position="1"/>
    </location>
</feature>
<proteinExistence type="predicted"/>
<gene>
    <name evidence="2" type="primary">IMP4_1</name>
    <name evidence="3" type="ORF">FOZ62_014000</name>
    <name evidence="2" type="ORF">FOZ63_015483</name>
</gene>
<name>A0A7J6QD98_PEROL</name>
<feature type="region of interest" description="Disordered" evidence="1">
    <location>
        <begin position="1"/>
        <end position="23"/>
    </location>
</feature>
<dbReference type="EMBL" id="JABANM010023173">
    <property type="protein sequence ID" value="KAF4718337.1"/>
    <property type="molecule type" value="Genomic_DNA"/>
</dbReference>
<dbReference type="Proteomes" id="UP000553632">
    <property type="component" value="Unassembled WGS sequence"/>
</dbReference>
<evidence type="ECO:0000313" key="4">
    <source>
        <dbReference type="Proteomes" id="UP000553632"/>
    </source>
</evidence>
<reference evidence="4 5" key="1">
    <citation type="submission" date="2020-04" db="EMBL/GenBank/DDBJ databases">
        <title>Perkinsus olseni comparative genomics.</title>
        <authorList>
            <person name="Bogema D.R."/>
        </authorList>
    </citation>
    <scope>NUCLEOTIDE SEQUENCE [LARGE SCALE GENOMIC DNA]</scope>
    <source>
        <strain evidence="3">ATCC PRA-205</strain>
        <strain evidence="2 4">ATCC PRA-207</strain>
    </source>
</reference>
<sequence length="50" mass="5772">TTLEKKRKLRDALEQNKSVPTELRGDTKLRTTLDLEDDRTKVLSLVVFLS</sequence>
<accession>A0A7J6QD98</accession>
<dbReference type="Proteomes" id="UP000574390">
    <property type="component" value="Unassembled WGS sequence"/>
</dbReference>
<evidence type="ECO:0000313" key="5">
    <source>
        <dbReference type="Proteomes" id="UP000574390"/>
    </source>
</evidence>
<dbReference type="EMBL" id="JABANO010033601">
    <property type="protein sequence ID" value="KAF4706554.1"/>
    <property type="molecule type" value="Genomic_DNA"/>
</dbReference>
<evidence type="ECO:0000256" key="1">
    <source>
        <dbReference type="SAM" id="MobiDB-lite"/>
    </source>
</evidence>
<dbReference type="AlphaFoldDB" id="A0A7J6QD98"/>
<evidence type="ECO:0000313" key="3">
    <source>
        <dbReference type="EMBL" id="KAF4718337.1"/>
    </source>
</evidence>
<organism evidence="2 4">
    <name type="scientific">Perkinsus olseni</name>
    <name type="common">Perkinsus atlanticus</name>
    <dbReference type="NCBI Taxonomy" id="32597"/>
    <lineage>
        <taxon>Eukaryota</taxon>
        <taxon>Sar</taxon>
        <taxon>Alveolata</taxon>
        <taxon>Perkinsozoa</taxon>
        <taxon>Perkinsea</taxon>
        <taxon>Perkinsida</taxon>
        <taxon>Perkinsidae</taxon>
        <taxon>Perkinsus</taxon>
    </lineage>
</organism>
<protein>
    <submittedName>
        <fullName evidence="2">SnoRNA-binding rRNA-processing protein imp4</fullName>
    </submittedName>
</protein>
<keyword evidence="4" id="KW-1185">Reference proteome</keyword>
<comment type="caution">
    <text evidence="2">The sequence shown here is derived from an EMBL/GenBank/DDBJ whole genome shotgun (WGS) entry which is preliminary data.</text>
</comment>
<evidence type="ECO:0000313" key="2">
    <source>
        <dbReference type="EMBL" id="KAF4706554.1"/>
    </source>
</evidence>